<keyword evidence="10" id="KW-1185">Reference proteome</keyword>
<evidence type="ECO:0000256" key="7">
    <source>
        <dbReference type="ARBA" id="ARBA00024033"/>
    </source>
</evidence>
<dbReference type="InterPro" id="IPR018584">
    <property type="entry name" value="GT87"/>
</dbReference>
<evidence type="ECO:0000256" key="1">
    <source>
        <dbReference type="ARBA" id="ARBA00004651"/>
    </source>
</evidence>
<evidence type="ECO:0000256" key="3">
    <source>
        <dbReference type="ARBA" id="ARBA00022679"/>
    </source>
</evidence>
<feature type="transmembrane region" description="Helical" evidence="8">
    <location>
        <begin position="343"/>
        <end position="370"/>
    </location>
</feature>
<evidence type="ECO:0008006" key="11">
    <source>
        <dbReference type="Google" id="ProtNLM"/>
    </source>
</evidence>
<comment type="similarity">
    <text evidence="7">Belongs to the glycosyltransferase 87 family.</text>
</comment>
<feature type="transmembrane region" description="Helical" evidence="8">
    <location>
        <begin position="112"/>
        <end position="130"/>
    </location>
</feature>
<feature type="transmembrane region" description="Helical" evidence="8">
    <location>
        <begin position="407"/>
        <end position="428"/>
    </location>
</feature>
<name>A0A0P6YN81_9CHLR</name>
<evidence type="ECO:0000313" key="10">
    <source>
        <dbReference type="Proteomes" id="UP000050277"/>
    </source>
</evidence>
<reference evidence="9 10" key="1">
    <citation type="submission" date="2015-07" db="EMBL/GenBank/DDBJ databases">
        <title>Whole genome sequence of Herpetosiphon geysericola DSM 7119.</title>
        <authorList>
            <person name="Hemp J."/>
            <person name="Ward L.M."/>
            <person name="Pace L.A."/>
            <person name="Fischer W.W."/>
        </authorList>
    </citation>
    <scope>NUCLEOTIDE SEQUENCE [LARGE SCALE GENOMIC DNA]</scope>
    <source>
        <strain evidence="9 10">DSM 7119</strain>
    </source>
</reference>
<accession>A0A0P6YN81</accession>
<dbReference type="Pfam" id="PF09594">
    <property type="entry name" value="GT87"/>
    <property type="match status" value="1"/>
</dbReference>
<evidence type="ECO:0000256" key="8">
    <source>
        <dbReference type="SAM" id="Phobius"/>
    </source>
</evidence>
<feature type="transmembrane region" description="Helical" evidence="8">
    <location>
        <begin position="160"/>
        <end position="178"/>
    </location>
</feature>
<keyword evidence="4 8" id="KW-0812">Transmembrane</keyword>
<protein>
    <recommendedName>
        <fullName evidence="11">DUF2029 domain-containing protein</fullName>
    </recommendedName>
</protein>
<keyword evidence="3" id="KW-0808">Transferase</keyword>
<evidence type="ECO:0000256" key="5">
    <source>
        <dbReference type="ARBA" id="ARBA00022989"/>
    </source>
</evidence>
<comment type="caution">
    <text evidence="9">The sequence shown here is derived from an EMBL/GenBank/DDBJ whole genome shotgun (WGS) entry which is preliminary data.</text>
</comment>
<dbReference type="RefSeq" id="WP_054534725.1">
    <property type="nucleotide sequence ID" value="NZ_LGKP01000021.1"/>
</dbReference>
<dbReference type="GO" id="GO:0016758">
    <property type="term" value="F:hexosyltransferase activity"/>
    <property type="evidence" value="ECO:0007669"/>
    <property type="project" value="InterPro"/>
</dbReference>
<dbReference type="Proteomes" id="UP000050277">
    <property type="component" value="Unassembled WGS sequence"/>
</dbReference>
<comment type="subcellular location">
    <subcellularLocation>
        <location evidence="1">Cell membrane</location>
        <topology evidence="1">Multi-pass membrane protein</topology>
    </subcellularLocation>
</comment>
<keyword evidence="6 8" id="KW-0472">Membrane</keyword>
<keyword evidence="5 8" id="KW-1133">Transmembrane helix</keyword>
<dbReference type="AlphaFoldDB" id="A0A0P6YN81"/>
<organism evidence="9 10">
    <name type="scientific">Herpetosiphon geysericola</name>
    <dbReference type="NCBI Taxonomy" id="70996"/>
    <lineage>
        <taxon>Bacteria</taxon>
        <taxon>Bacillati</taxon>
        <taxon>Chloroflexota</taxon>
        <taxon>Chloroflexia</taxon>
        <taxon>Herpetosiphonales</taxon>
        <taxon>Herpetosiphonaceae</taxon>
        <taxon>Herpetosiphon</taxon>
    </lineage>
</organism>
<feature type="transmembrane region" description="Helical" evidence="8">
    <location>
        <begin position="190"/>
        <end position="211"/>
    </location>
</feature>
<feature type="transmembrane region" description="Helical" evidence="8">
    <location>
        <begin position="217"/>
        <end position="237"/>
    </location>
</feature>
<feature type="transmembrane region" description="Helical" evidence="8">
    <location>
        <begin position="20"/>
        <end position="39"/>
    </location>
</feature>
<dbReference type="STRING" id="70996.SE18_12160"/>
<evidence type="ECO:0000256" key="2">
    <source>
        <dbReference type="ARBA" id="ARBA00022475"/>
    </source>
</evidence>
<dbReference type="EMBL" id="LGKP01000021">
    <property type="protein sequence ID" value="KPL86721.1"/>
    <property type="molecule type" value="Genomic_DNA"/>
</dbReference>
<evidence type="ECO:0000256" key="4">
    <source>
        <dbReference type="ARBA" id="ARBA00022692"/>
    </source>
</evidence>
<dbReference type="GO" id="GO:0005886">
    <property type="term" value="C:plasma membrane"/>
    <property type="evidence" value="ECO:0007669"/>
    <property type="project" value="UniProtKB-SubCell"/>
</dbReference>
<sequence>MVHGVRTNWRRWLARPYGMYAMLGLLGLALAVVGFVRVVPSLIRVPDHYDFAAYYVAARALNQHETLYDGAAMQRAATIDGQHMAHPLYIYPPFFAAVLRPLASLPFAQAKTLWFVANIGLFVAMWWLLGRLAQLSWQQRLLGLGLLILAPPFYDTLLLGQVNILLLALLTCALALLLRAKPSTSSDLLAGALIGVAAVIKVYPLAFGLIFLLHRRYVASLGVLLGVAGAMLVGIFAGGGWATTLHFFTDVLPSLRGPANAADQSIWPVFERLFTEHQYRYAYLSANNLVELTLKPVIEAPLLGKLLASGVAAAIALFSGISILQRWRSASTPASLWFDYGLIIILTLLLLPVVHSHYLVLLLIPVAWLLQRYQQLTPKQKPSVIIGLLASYGLIVLERYWRFLLNLAATPLFLGFGLCGALIVWWLLMRYQPAKASIQE</sequence>
<keyword evidence="2" id="KW-1003">Cell membrane</keyword>
<proteinExistence type="inferred from homology"/>
<evidence type="ECO:0000313" key="9">
    <source>
        <dbReference type="EMBL" id="KPL86721.1"/>
    </source>
</evidence>
<feature type="transmembrane region" description="Helical" evidence="8">
    <location>
        <begin position="302"/>
        <end position="323"/>
    </location>
</feature>
<gene>
    <name evidence="9" type="ORF">SE18_12160</name>
</gene>
<dbReference type="OrthoDB" id="9818069at2"/>
<evidence type="ECO:0000256" key="6">
    <source>
        <dbReference type="ARBA" id="ARBA00023136"/>
    </source>
</evidence>